<reference evidence="1" key="1">
    <citation type="submission" date="2019-04" db="EMBL/GenBank/DDBJ databases">
        <title>Microbes associate with the intestines of laboratory mice.</title>
        <authorList>
            <person name="Navarre W."/>
            <person name="Wong E."/>
            <person name="Huang K."/>
            <person name="Tropini C."/>
            <person name="Ng K."/>
            <person name="Yu B."/>
        </authorList>
    </citation>
    <scope>NUCLEOTIDE SEQUENCE</scope>
    <source>
        <strain evidence="1">NM09_H32</strain>
    </source>
</reference>
<evidence type="ECO:0000313" key="1">
    <source>
        <dbReference type="EMBL" id="TGY67165.1"/>
    </source>
</evidence>
<dbReference type="EC" id="3.2.1.41" evidence="1"/>
<keyword evidence="1" id="KW-0378">Hydrolase</keyword>
<comment type="caution">
    <text evidence="1">The sequence shown here is derived from an EMBL/GenBank/DDBJ whole genome shotgun (WGS) entry which is preliminary data.</text>
</comment>
<keyword evidence="2" id="KW-1185">Reference proteome</keyword>
<accession>A0AC61RB04</accession>
<keyword evidence="1" id="KW-0326">Glycosidase</keyword>
<dbReference type="EMBL" id="SRYG01000002">
    <property type="protein sequence ID" value="TGY67165.1"/>
    <property type="molecule type" value="Genomic_DNA"/>
</dbReference>
<protein>
    <submittedName>
        <fullName evidence="1">Type I pullulanase</fullName>
        <ecNumber evidence="1">3.2.1.41</ecNumber>
    </submittedName>
</protein>
<dbReference type="Proteomes" id="UP000308836">
    <property type="component" value="Unassembled WGS sequence"/>
</dbReference>
<organism evidence="1 2">
    <name type="scientific">Dubosiella muris</name>
    <dbReference type="NCBI Taxonomy" id="3038133"/>
    <lineage>
        <taxon>Bacteria</taxon>
        <taxon>Bacillati</taxon>
        <taxon>Bacillota</taxon>
        <taxon>Erysipelotrichia</taxon>
        <taxon>Erysipelotrichales</taxon>
        <taxon>Erysipelotrichaceae</taxon>
        <taxon>Dubosiella</taxon>
    </lineage>
</organism>
<sequence length="698" mass="81010">MKEPYEAYIDDYSTINVYMSKNFFEGKSSSFHLKDSQGRIVPLSIQKRSDLYNGYTHYKLSINEELEVGEEYNVYDEHCKTTPAKYSHIVKTERFSRQFTNIRDDLGVEYTKEKTTFRLWAPTTRRILLCLDDGKEKQRYEMTKRPYGLFEFELAGDHHGKAYSFLVRREGEWKECIDPYSLFSNANGRNSIIIDPERMRLPEKVEMEPLQYNTDAIIYEANVRDMTSQSGIGVEHPKTFAGFIEENETTKAKDVGFSYLKSLGITHVQLMPVFDFGSVDEDYPDRYYNWGYDPVQFRVPEGSYALDPEDPLSRVRELAELVHRCHENGMKVNLDVVFNHVYEKERFALDTLVPNYYFLMNQNGEFSNGSFCGNDIDTQPIMSKRYFINTCRKIISLYDIDGFRFDLMGILDLNFMNELSEECRRIKPGFMIYGEGWNMPSFLPENLRAAQQNQNQMPHVGHFSDRFRETIRGSNGDLVQKGYASGNLDKIAEAQAVMAGSCQDFVFNSPQKVVNFVECHDNHTLWDKNRVACHGEGRELREKRQVLANAMVLLAQGIPFLHAGQEFGRTKHNQGNTYNHPDNVNQMDYERRNRHMPIVEATKTLIQLRRQHPAFRLTTSEQISNNVHFETIDNQVLVYKTSCGSDANIVFFNPTSQHFQYVVHQGGEVLFDNGQCNEKYATNLQIAPYSVVVYHFNN</sequence>
<evidence type="ECO:0000313" key="2">
    <source>
        <dbReference type="Proteomes" id="UP000308836"/>
    </source>
</evidence>
<name>A0AC61RB04_9FIRM</name>
<proteinExistence type="predicted"/>
<gene>
    <name evidence="1" type="primary">pulA</name>
    <name evidence="1" type="ORF">E5336_01715</name>
</gene>